<dbReference type="EMBL" id="JAXOVC010000001">
    <property type="protein sequence ID" value="KAK4507747.1"/>
    <property type="molecule type" value="Genomic_DNA"/>
</dbReference>
<keyword evidence="3" id="KW-1185">Reference proteome</keyword>
<evidence type="ECO:0000256" key="1">
    <source>
        <dbReference type="SAM" id="MobiDB-lite"/>
    </source>
</evidence>
<feature type="region of interest" description="Disordered" evidence="1">
    <location>
        <begin position="1"/>
        <end position="90"/>
    </location>
</feature>
<feature type="compositionally biased region" description="Low complexity" evidence="1">
    <location>
        <begin position="23"/>
        <end position="35"/>
    </location>
</feature>
<gene>
    <name evidence="2" type="ORF">PRZ48_001482</name>
</gene>
<name>A0ABR0F1C6_ZASCE</name>
<evidence type="ECO:0000313" key="2">
    <source>
        <dbReference type="EMBL" id="KAK4507747.1"/>
    </source>
</evidence>
<proteinExistence type="predicted"/>
<organism evidence="2 3">
    <name type="scientific">Zasmidium cellare</name>
    <name type="common">Wine cellar mold</name>
    <name type="synonym">Racodium cellare</name>
    <dbReference type="NCBI Taxonomy" id="395010"/>
    <lineage>
        <taxon>Eukaryota</taxon>
        <taxon>Fungi</taxon>
        <taxon>Dikarya</taxon>
        <taxon>Ascomycota</taxon>
        <taxon>Pezizomycotina</taxon>
        <taxon>Dothideomycetes</taxon>
        <taxon>Dothideomycetidae</taxon>
        <taxon>Mycosphaerellales</taxon>
        <taxon>Mycosphaerellaceae</taxon>
        <taxon>Zasmidium</taxon>
    </lineage>
</organism>
<sequence length="289" mass="31857">MAAAEIIANNANEKVDLKRKRSSSTSQASPSTKASYTAADKQAEKAKAPGIDTDTQLIQASAAPKEQAPEKRQPKAGNSVTPPTHVLSVPQRQRLIQSDYKFFEALMEIELGRANAYEDVFHYTCDKARAVTFNDIRAQTFAREFIDKSQAMKFLRPMCSNTNVASRLVDLAVDRFRENILGDHLVNGDLHKVGSMSPEENLVCHMAWGPPERLSELLVMPWSVVAKDQSIQYKILDFALCALDGNGVAELRRKSGDDAKDFQLLTGRARDDSKVEGKEGKPGEATEGC</sequence>
<feature type="region of interest" description="Disordered" evidence="1">
    <location>
        <begin position="270"/>
        <end position="289"/>
    </location>
</feature>
<feature type="compositionally biased region" description="Low complexity" evidence="1">
    <location>
        <begin position="1"/>
        <end position="12"/>
    </location>
</feature>
<accession>A0ABR0F1C6</accession>
<comment type="caution">
    <text evidence="2">The sequence shown here is derived from an EMBL/GenBank/DDBJ whole genome shotgun (WGS) entry which is preliminary data.</text>
</comment>
<dbReference type="Proteomes" id="UP001305779">
    <property type="component" value="Unassembled WGS sequence"/>
</dbReference>
<protein>
    <submittedName>
        <fullName evidence="2">Uncharacterized protein</fullName>
    </submittedName>
</protein>
<evidence type="ECO:0000313" key="3">
    <source>
        <dbReference type="Proteomes" id="UP001305779"/>
    </source>
</evidence>
<reference evidence="2 3" key="1">
    <citation type="journal article" date="2023" name="G3 (Bethesda)">
        <title>A chromosome-level genome assembly of Zasmidium syzygii isolated from banana leaves.</title>
        <authorList>
            <person name="van Westerhoven A.C."/>
            <person name="Mehrabi R."/>
            <person name="Talebi R."/>
            <person name="Steentjes M.B.F."/>
            <person name="Corcolon B."/>
            <person name="Chong P.A."/>
            <person name="Kema G.H.J."/>
            <person name="Seidl M.F."/>
        </authorList>
    </citation>
    <scope>NUCLEOTIDE SEQUENCE [LARGE SCALE GENOMIC DNA]</scope>
    <source>
        <strain evidence="2 3">P124</strain>
    </source>
</reference>